<protein>
    <submittedName>
        <fullName evidence="2">Uncharacterized protein</fullName>
    </submittedName>
</protein>
<sequence length="357" mass="37918">MEPVFLGRRRRALLATLLTALTTGCASIPTLVRDGQLDEAWLAACEREHSADRGARSEEVLDDDERQALRQALLSRTNATLTGRALGREAMHARLGHEVFPTDVTLLQLRLETSAHAGAGLRPEARLRAGDRLWSAWEERDLWKLARVEPPTSGGIAGGYNLLGALADAVVAGLTLGAVDPQLRGTEKVLPDIVPGRPGTGTPLQQETLTVLSVREGECSIIQPARLGEPCEAVTILAPEPAPSDPFDPLSLDPLSLDPLSLDPLSLDPRPRPFPAASAPSSTAPAPTPLPPDDALLVRLVFEPDRRLERGCNLGTEVALPLPPGPDLAARVHALFASGPLDLIAAARRAPPPGARP</sequence>
<gene>
    <name evidence="2" type="ORF">CAP_6211</name>
</gene>
<dbReference type="AlphaFoldDB" id="A0A017T2A7"/>
<feature type="region of interest" description="Disordered" evidence="1">
    <location>
        <begin position="261"/>
        <end position="292"/>
    </location>
</feature>
<evidence type="ECO:0000256" key="1">
    <source>
        <dbReference type="SAM" id="MobiDB-lite"/>
    </source>
</evidence>
<feature type="compositionally biased region" description="Low complexity" evidence="1">
    <location>
        <begin position="275"/>
        <end position="285"/>
    </location>
</feature>
<reference evidence="2 3" key="1">
    <citation type="submission" date="2013-05" db="EMBL/GenBank/DDBJ databases">
        <title>Genome assembly of Chondromyces apiculatus DSM 436.</title>
        <authorList>
            <person name="Sharma G."/>
            <person name="Khatri I."/>
            <person name="Kaur C."/>
            <person name="Mayilraj S."/>
            <person name="Subramanian S."/>
        </authorList>
    </citation>
    <scope>NUCLEOTIDE SEQUENCE [LARGE SCALE GENOMIC DNA]</scope>
    <source>
        <strain evidence="2 3">DSM 436</strain>
    </source>
</reference>
<accession>A0A017T2A7</accession>
<keyword evidence="3" id="KW-1185">Reference proteome</keyword>
<comment type="caution">
    <text evidence="2">The sequence shown here is derived from an EMBL/GenBank/DDBJ whole genome shotgun (WGS) entry which is preliminary data.</text>
</comment>
<name>A0A017T2A7_9BACT</name>
<evidence type="ECO:0000313" key="2">
    <source>
        <dbReference type="EMBL" id="EYF03097.1"/>
    </source>
</evidence>
<dbReference type="EMBL" id="ASRX01000051">
    <property type="protein sequence ID" value="EYF03097.1"/>
    <property type="molecule type" value="Genomic_DNA"/>
</dbReference>
<dbReference type="Proteomes" id="UP000019678">
    <property type="component" value="Unassembled WGS sequence"/>
</dbReference>
<evidence type="ECO:0000313" key="3">
    <source>
        <dbReference type="Proteomes" id="UP000019678"/>
    </source>
</evidence>
<organism evidence="2 3">
    <name type="scientific">Chondromyces apiculatus DSM 436</name>
    <dbReference type="NCBI Taxonomy" id="1192034"/>
    <lineage>
        <taxon>Bacteria</taxon>
        <taxon>Pseudomonadati</taxon>
        <taxon>Myxococcota</taxon>
        <taxon>Polyangia</taxon>
        <taxon>Polyangiales</taxon>
        <taxon>Polyangiaceae</taxon>
        <taxon>Chondromyces</taxon>
    </lineage>
</organism>
<proteinExistence type="predicted"/>